<protein>
    <submittedName>
        <fullName evidence="2">Amidohydrolase family protein</fullName>
    </submittedName>
</protein>
<dbReference type="InterPro" id="IPR032466">
    <property type="entry name" value="Metal_Hydrolase"/>
</dbReference>
<organism evidence="2 3">
    <name type="scientific">Kitasatospora paranensis</name>
    <dbReference type="NCBI Taxonomy" id="258053"/>
    <lineage>
        <taxon>Bacteria</taxon>
        <taxon>Bacillati</taxon>
        <taxon>Actinomycetota</taxon>
        <taxon>Actinomycetes</taxon>
        <taxon>Kitasatosporales</taxon>
        <taxon>Streptomycetaceae</taxon>
        <taxon>Kitasatospora</taxon>
    </lineage>
</organism>
<evidence type="ECO:0000313" key="2">
    <source>
        <dbReference type="EMBL" id="MFC7183754.1"/>
    </source>
</evidence>
<feature type="domain" description="Amidohydrolase-related" evidence="1">
    <location>
        <begin position="127"/>
        <end position="363"/>
    </location>
</feature>
<keyword evidence="3" id="KW-1185">Reference proteome</keyword>
<dbReference type="PANTHER" id="PTHR43383:SF2">
    <property type="entry name" value="AMIDOHYDROLASE 2 FAMILY PROTEIN"/>
    <property type="match status" value="1"/>
</dbReference>
<dbReference type="RefSeq" id="WP_380232483.1">
    <property type="nucleotide sequence ID" value="NZ_JBHTAJ010000077.1"/>
</dbReference>
<evidence type="ECO:0000259" key="1">
    <source>
        <dbReference type="Pfam" id="PF04909"/>
    </source>
</evidence>
<dbReference type="SUPFAM" id="SSF51556">
    <property type="entry name" value="Metallo-dependent hydrolases"/>
    <property type="match status" value="1"/>
</dbReference>
<dbReference type="Pfam" id="PF04909">
    <property type="entry name" value="Amidohydro_2"/>
    <property type="match status" value="1"/>
</dbReference>
<dbReference type="InterPro" id="IPR006680">
    <property type="entry name" value="Amidohydro-rel"/>
</dbReference>
<proteinExistence type="predicted"/>
<dbReference type="EMBL" id="JBHTAJ010000077">
    <property type="protein sequence ID" value="MFC7183754.1"/>
    <property type="molecule type" value="Genomic_DNA"/>
</dbReference>
<gene>
    <name evidence="2" type="ORF">ACFQMG_29835</name>
</gene>
<evidence type="ECO:0000313" key="3">
    <source>
        <dbReference type="Proteomes" id="UP001596435"/>
    </source>
</evidence>
<sequence length="363" mass="37207">MLVDQHCHGVLADDLDEAEFGALITESDSPPVAGSSPVDSALGLAVRRWCPPVFGLPALAGPAAYLAARRAAGGAGATRRLLAAAGLAHLLVDTGLTGAAGRPLLPPVELAALAGAEVHTVVRLEHVAGGVTAEPHAWPEAVDEALATACAGAVAVKSVLAYRAGLAVPPGPPSRAEVVRAAGDTGAGGPGTDRLTHPVLLRHLLWTAVGLGLPIQLHTGFGDPDLRLAEADPALLVDFVRAVEPSGVPLVLLHGYPYHRQAAWLAQAFPHVYADVGLTLSYTGPRAAAVLGEVLELAPFGKVLFSTDAYGLPELFLVGAAQFRHALGRLLASWQADGACGAADARRIGELLSSGNARRLYGI</sequence>
<dbReference type="Gene3D" id="3.20.20.140">
    <property type="entry name" value="Metal-dependent hydrolases"/>
    <property type="match status" value="1"/>
</dbReference>
<comment type="caution">
    <text evidence="2">The sequence shown here is derived from an EMBL/GenBank/DDBJ whole genome shotgun (WGS) entry which is preliminary data.</text>
</comment>
<accession>A0ABW2G2M0</accession>
<reference evidence="3" key="1">
    <citation type="journal article" date="2019" name="Int. J. Syst. Evol. Microbiol.">
        <title>The Global Catalogue of Microorganisms (GCM) 10K type strain sequencing project: providing services to taxonomists for standard genome sequencing and annotation.</title>
        <authorList>
            <consortium name="The Broad Institute Genomics Platform"/>
            <consortium name="The Broad Institute Genome Sequencing Center for Infectious Disease"/>
            <person name="Wu L."/>
            <person name="Ma J."/>
        </authorList>
    </citation>
    <scope>NUCLEOTIDE SEQUENCE [LARGE SCALE GENOMIC DNA]</scope>
    <source>
        <strain evidence="3">CGMCC 1.12859</strain>
    </source>
</reference>
<name>A0ABW2G2M0_9ACTN</name>
<dbReference type="PANTHER" id="PTHR43383">
    <property type="entry name" value="NODULIN 6"/>
    <property type="match status" value="1"/>
</dbReference>
<dbReference type="Proteomes" id="UP001596435">
    <property type="component" value="Unassembled WGS sequence"/>
</dbReference>